<dbReference type="EMBL" id="CAVK010000153">
    <property type="protein sequence ID" value="CCW18845.1"/>
    <property type="molecule type" value="Genomic_DNA"/>
</dbReference>
<reference evidence="1 2" key="1">
    <citation type="submission" date="2013-03" db="EMBL/GenBank/DDBJ databases">
        <authorList>
            <person name="Le V."/>
        </authorList>
    </citation>
    <scope>NUCLEOTIDE SEQUENCE [LARGE SCALE GENOMIC DNA]</scope>
    <source>
        <strain evidence="1 2">BiD32</strain>
    </source>
</reference>
<evidence type="ECO:0000313" key="2">
    <source>
        <dbReference type="Proteomes" id="UP000013201"/>
    </source>
</evidence>
<protein>
    <submittedName>
        <fullName evidence="1">Uncharacterized protein</fullName>
    </submittedName>
</protein>
<reference evidence="2" key="2">
    <citation type="submission" date="2013-04" db="EMBL/GenBank/DDBJ databases">
        <title>Bisphenol A degrading Sphingobium sp. strain BiD32.</title>
        <authorList>
            <person name="Nielsen J.L."/>
            <person name="Zhou N.A."/>
            <person name="Kjeldal H."/>
        </authorList>
    </citation>
    <scope>NUCLEOTIDE SEQUENCE [LARGE SCALE GENOMIC DNA]</scope>
    <source>
        <strain evidence="2">BiD32</strain>
    </source>
</reference>
<dbReference type="AlphaFoldDB" id="N1MNN4"/>
<sequence>MELFYPLTPNRALIFTACSDRFPINRKEVGLLEVEGYNFQMFQKSDAQIYGSDRDYLATFAKLPKGNLS</sequence>
<proteinExistence type="predicted"/>
<evidence type="ECO:0000313" key="1">
    <source>
        <dbReference type="EMBL" id="CCW18845.1"/>
    </source>
</evidence>
<gene>
    <name evidence="1" type="ORF">EBBID32_32020</name>
</gene>
<dbReference type="Proteomes" id="UP000013201">
    <property type="component" value="Unassembled WGS sequence"/>
</dbReference>
<comment type="caution">
    <text evidence="1">The sequence shown here is derived from an EMBL/GenBank/DDBJ whole genome shotgun (WGS) entry which is preliminary data.</text>
</comment>
<name>N1MNN4_9SPHN</name>
<organism evidence="1 2">
    <name type="scientific">Sphingobium indicum BiD32</name>
    <dbReference type="NCBI Taxonomy" id="1301087"/>
    <lineage>
        <taxon>Bacteria</taxon>
        <taxon>Pseudomonadati</taxon>
        <taxon>Pseudomonadota</taxon>
        <taxon>Alphaproteobacteria</taxon>
        <taxon>Sphingomonadales</taxon>
        <taxon>Sphingomonadaceae</taxon>
        <taxon>Sphingobium</taxon>
    </lineage>
</organism>
<accession>N1MNN4</accession>
<keyword evidence="2" id="KW-1185">Reference proteome</keyword>